<name>B8D0X5_HALOH</name>
<evidence type="ECO:0000313" key="3">
    <source>
        <dbReference type="Proteomes" id="UP000000719"/>
    </source>
</evidence>
<dbReference type="EMBL" id="CP001098">
    <property type="protein sequence ID" value="ACL68944.1"/>
    <property type="molecule type" value="Genomic_DNA"/>
</dbReference>
<dbReference type="OrthoDB" id="9811308at2"/>
<dbReference type="Proteomes" id="UP000000719">
    <property type="component" value="Chromosome"/>
</dbReference>
<sequence length="100" mass="10976">MNDNLLFIVTGMAVVTYLPRLIPMLFFHQLDLPPFLQRFLRFIPYAVLTSLIFPGILFSTGNPVSALAGGLVAVILALYEVNLFLVVIGSICGVFLTGLF</sequence>
<dbReference type="RefSeq" id="WP_012635142.1">
    <property type="nucleotide sequence ID" value="NC_011899.1"/>
</dbReference>
<keyword evidence="1" id="KW-0812">Transmembrane</keyword>
<protein>
    <submittedName>
        <fullName evidence="2">Branched-chain amino acid transport</fullName>
    </submittedName>
</protein>
<dbReference type="STRING" id="373903.Hore_01820"/>
<gene>
    <name evidence="2" type="ordered locus">Hore_01820</name>
</gene>
<dbReference type="Pfam" id="PF05437">
    <property type="entry name" value="AzlD"/>
    <property type="match status" value="1"/>
</dbReference>
<dbReference type="eggNOG" id="COG4392">
    <property type="taxonomic scope" value="Bacteria"/>
</dbReference>
<feature type="transmembrane region" description="Helical" evidence="1">
    <location>
        <begin position="39"/>
        <end position="58"/>
    </location>
</feature>
<keyword evidence="1" id="KW-0472">Membrane</keyword>
<dbReference type="InterPro" id="IPR008407">
    <property type="entry name" value="Brnchd-chn_aa_trnsp_AzlD"/>
</dbReference>
<keyword evidence="1" id="KW-1133">Transmembrane helix</keyword>
<dbReference type="AlphaFoldDB" id="B8D0X5"/>
<evidence type="ECO:0000313" key="2">
    <source>
        <dbReference type="EMBL" id="ACL68944.1"/>
    </source>
</evidence>
<feature type="transmembrane region" description="Helical" evidence="1">
    <location>
        <begin position="70"/>
        <end position="96"/>
    </location>
</feature>
<accession>B8D0X5</accession>
<dbReference type="HOGENOM" id="CLU_157896_2_1_9"/>
<reference evidence="2 3" key="1">
    <citation type="journal article" date="2009" name="PLoS ONE">
        <title>Genome analysis of the anaerobic thermohalophilic bacterium Halothermothrix orenii.</title>
        <authorList>
            <person name="Mavromatis K."/>
            <person name="Ivanova N."/>
            <person name="Anderson I."/>
            <person name="Lykidis A."/>
            <person name="Hooper S.D."/>
            <person name="Sun H."/>
            <person name="Kunin V."/>
            <person name="Lapidus A."/>
            <person name="Hugenholtz P."/>
            <person name="Patel B."/>
            <person name="Kyrpides N.C."/>
        </authorList>
    </citation>
    <scope>NUCLEOTIDE SEQUENCE [LARGE SCALE GENOMIC DNA]</scope>
    <source>
        <strain evidence="3">H 168 / OCM 544 / DSM 9562</strain>
    </source>
</reference>
<keyword evidence="3" id="KW-1185">Reference proteome</keyword>
<proteinExistence type="predicted"/>
<feature type="transmembrane region" description="Helical" evidence="1">
    <location>
        <begin position="6"/>
        <end position="27"/>
    </location>
</feature>
<dbReference type="KEGG" id="hor:Hore_01820"/>
<organism evidence="2 3">
    <name type="scientific">Halothermothrix orenii (strain H 168 / OCM 544 / DSM 9562)</name>
    <dbReference type="NCBI Taxonomy" id="373903"/>
    <lineage>
        <taxon>Bacteria</taxon>
        <taxon>Bacillati</taxon>
        <taxon>Bacillota</taxon>
        <taxon>Clostridia</taxon>
        <taxon>Halanaerobiales</taxon>
        <taxon>Halothermotrichaceae</taxon>
        <taxon>Halothermothrix</taxon>
    </lineage>
</organism>
<evidence type="ECO:0000256" key="1">
    <source>
        <dbReference type="SAM" id="Phobius"/>
    </source>
</evidence>